<accession>A0A8S2HER9</accession>
<comment type="caution">
    <text evidence="3">The sequence shown here is derived from an EMBL/GenBank/DDBJ whole genome shotgun (WGS) entry which is preliminary data.</text>
</comment>
<dbReference type="EMBL" id="CAJOBA010002252">
    <property type="protein sequence ID" value="CAF3636907.1"/>
    <property type="molecule type" value="Genomic_DNA"/>
</dbReference>
<feature type="domain" description="MULE transposase" evidence="1">
    <location>
        <begin position="125"/>
        <end position="224"/>
    </location>
</feature>
<evidence type="ECO:0000313" key="4">
    <source>
        <dbReference type="Proteomes" id="UP000682733"/>
    </source>
</evidence>
<evidence type="ECO:0000313" key="3">
    <source>
        <dbReference type="EMBL" id="CAF3636907.1"/>
    </source>
</evidence>
<dbReference type="Proteomes" id="UP000682733">
    <property type="component" value="Unassembled WGS sequence"/>
</dbReference>
<dbReference type="Proteomes" id="UP000677228">
    <property type="component" value="Unassembled WGS sequence"/>
</dbReference>
<proteinExistence type="predicted"/>
<reference evidence="3" key="1">
    <citation type="submission" date="2021-02" db="EMBL/GenBank/DDBJ databases">
        <authorList>
            <person name="Nowell W R."/>
        </authorList>
    </citation>
    <scope>NUCLEOTIDE SEQUENCE</scope>
</reference>
<sequence length="306" mass="35122">MTESFVQNEIMNSLKQSKISKNLTPLRLPNGVGIDILTRERRLSVLEFTCPPIIQVNLRTIITERLFSDEINCINEEKLLAEQKLIKRNEKRLASIGYKINGRYNGTINDITLHIVQKNLLYYLLQVDATFKLTWQELPLLVFGCSDADRHFHPYGIALISTDEAASSYARLFQTLKQTVLNTTGSAYDVKYLMGDGGKGISCAAKTEFPNARRLMCWFHVIKKCRDHRKMVPVARWPAVERDIVSIQLSFSDAVFWKAISLLLTKWRQQPEIVAFANYFETQKVKETPSIPLDKVNEHFGKILIL</sequence>
<dbReference type="InterPro" id="IPR018289">
    <property type="entry name" value="MULE_transposase_dom"/>
</dbReference>
<dbReference type="AlphaFoldDB" id="A0A8S2HER9"/>
<dbReference type="EMBL" id="CAJNOK010002252">
    <property type="protein sequence ID" value="CAF0851693.1"/>
    <property type="molecule type" value="Genomic_DNA"/>
</dbReference>
<evidence type="ECO:0000259" key="1">
    <source>
        <dbReference type="Pfam" id="PF10551"/>
    </source>
</evidence>
<gene>
    <name evidence="2" type="ORF">OVA965_LOCUS7178</name>
    <name evidence="3" type="ORF">TMI583_LOCUS7174</name>
</gene>
<evidence type="ECO:0000313" key="2">
    <source>
        <dbReference type="EMBL" id="CAF0851693.1"/>
    </source>
</evidence>
<name>A0A8S2HER9_9BILA</name>
<dbReference type="Pfam" id="PF10551">
    <property type="entry name" value="MULE"/>
    <property type="match status" value="1"/>
</dbReference>
<protein>
    <recommendedName>
        <fullName evidence="1">MULE transposase domain-containing protein</fullName>
    </recommendedName>
</protein>
<organism evidence="3 4">
    <name type="scientific">Didymodactylos carnosus</name>
    <dbReference type="NCBI Taxonomy" id="1234261"/>
    <lineage>
        <taxon>Eukaryota</taxon>
        <taxon>Metazoa</taxon>
        <taxon>Spiralia</taxon>
        <taxon>Gnathifera</taxon>
        <taxon>Rotifera</taxon>
        <taxon>Eurotatoria</taxon>
        <taxon>Bdelloidea</taxon>
        <taxon>Philodinida</taxon>
        <taxon>Philodinidae</taxon>
        <taxon>Didymodactylos</taxon>
    </lineage>
</organism>